<dbReference type="SUPFAM" id="SSF55060">
    <property type="entry name" value="GHMP Kinase, C-terminal domain"/>
    <property type="match status" value="1"/>
</dbReference>
<keyword evidence="10" id="KW-1185">Reference proteome</keyword>
<keyword evidence="5" id="KW-0067">ATP-binding</keyword>
<dbReference type="EC" id="2.7.1.6" evidence="9"/>
<keyword evidence="4" id="KW-0418">Kinase</keyword>
<dbReference type="Gene3D" id="3.30.70.890">
    <property type="entry name" value="GHMP kinase, C-terminal domain"/>
    <property type="match status" value="1"/>
</dbReference>
<dbReference type="PRINTS" id="PR00959">
    <property type="entry name" value="MEVGALKINASE"/>
</dbReference>
<evidence type="ECO:0000313" key="10">
    <source>
        <dbReference type="Proteomes" id="UP000643525"/>
    </source>
</evidence>
<accession>A0ABR9JH49</accession>
<dbReference type="PANTHER" id="PTHR10457:SF7">
    <property type="entry name" value="GALACTOKINASE-RELATED"/>
    <property type="match status" value="1"/>
</dbReference>
<reference evidence="9 10" key="1">
    <citation type="submission" date="2020-10" db="EMBL/GenBank/DDBJ databases">
        <title>Sequencing the genomes of 1000 actinobacteria strains.</title>
        <authorList>
            <person name="Klenk H.-P."/>
        </authorList>
    </citation>
    <scope>NUCLEOTIDE SEQUENCE [LARGE SCALE GENOMIC DNA]</scope>
    <source>
        <strain evidence="9 10">DSM 15666</strain>
    </source>
</reference>
<comment type="caution">
    <text evidence="9">The sequence shown here is derived from an EMBL/GenBank/DDBJ whole genome shotgun (WGS) entry which is preliminary data.</text>
</comment>
<dbReference type="InterPro" id="IPR014721">
    <property type="entry name" value="Ribsml_uS5_D2-typ_fold_subgr"/>
</dbReference>
<dbReference type="SUPFAM" id="SSF54211">
    <property type="entry name" value="Ribosomal protein S5 domain 2-like"/>
    <property type="match status" value="1"/>
</dbReference>
<dbReference type="Proteomes" id="UP000643525">
    <property type="component" value="Unassembled WGS sequence"/>
</dbReference>
<dbReference type="InterPro" id="IPR020568">
    <property type="entry name" value="Ribosomal_Su5_D2-typ_SF"/>
</dbReference>
<dbReference type="InterPro" id="IPR019539">
    <property type="entry name" value="GalKase_N"/>
</dbReference>
<proteinExistence type="inferred from homology"/>
<feature type="region of interest" description="Disordered" evidence="6">
    <location>
        <begin position="95"/>
        <end position="122"/>
    </location>
</feature>
<dbReference type="EMBL" id="JADBED010000001">
    <property type="protein sequence ID" value="MBE1525249.1"/>
    <property type="molecule type" value="Genomic_DNA"/>
</dbReference>
<dbReference type="GO" id="GO:0004335">
    <property type="term" value="F:galactokinase activity"/>
    <property type="evidence" value="ECO:0007669"/>
    <property type="project" value="UniProtKB-EC"/>
</dbReference>
<feature type="domain" description="Galactokinase N-terminal" evidence="8">
    <location>
        <begin position="24"/>
        <end position="72"/>
    </location>
</feature>
<keyword evidence="2 9" id="KW-0808">Transferase</keyword>
<dbReference type="PANTHER" id="PTHR10457">
    <property type="entry name" value="MEVALONATE KINASE/GALACTOKINASE"/>
    <property type="match status" value="1"/>
</dbReference>
<evidence type="ECO:0000256" key="1">
    <source>
        <dbReference type="ARBA" id="ARBA00006566"/>
    </source>
</evidence>
<dbReference type="RefSeq" id="WP_192596137.1">
    <property type="nucleotide sequence ID" value="NZ_BAAALJ010000013.1"/>
</dbReference>
<dbReference type="PROSITE" id="PS00627">
    <property type="entry name" value="GHMP_KINASES_ATP"/>
    <property type="match status" value="1"/>
</dbReference>
<evidence type="ECO:0000259" key="8">
    <source>
        <dbReference type="Pfam" id="PF10509"/>
    </source>
</evidence>
<name>A0ABR9JH49_9MICC</name>
<dbReference type="Pfam" id="PF00288">
    <property type="entry name" value="GHMP_kinases_N"/>
    <property type="match status" value="1"/>
</dbReference>
<dbReference type="PRINTS" id="PR00473">
    <property type="entry name" value="GALCTOKINASE"/>
</dbReference>
<feature type="domain" description="GHMP kinase N-terminal" evidence="7">
    <location>
        <begin position="128"/>
        <end position="235"/>
    </location>
</feature>
<dbReference type="Gene3D" id="3.30.230.10">
    <property type="match status" value="1"/>
</dbReference>
<protein>
    <submittedName>
        <fullName evidence="9">Galactokinase</fullName>
        <ecNumber evidence="9">2.7.1.6</ecNumber>
    </submittedName>
</protein>
<evidence type="ECO:0000256" key="5">
    <source>
        <dbReference type="ARBA" id="ARBA00022840"/>
    </source>
</evidence>
<evidence type="ECO:0000256" key="3">
    <source>
        <dbReference type="ARBA" id="ARBA00022741"/>
    </source>
</evidence>
<evidence type="ECO:0000259" key="7">
    <source>
        <dbReference type="Pfam" id="PF00288"/>
    </source>
</evidence>
<dbReference type="InterPro" id="IPR000705">
    <property type="entry name" value="Galactokinase"/>
</dbReference>
<sequence>MRTTDAVWLAPGEPQEIHSDLISRFQAEYGRPASGVWFAPGRANLNGEHIDFHGGRCLPLALAHGTYVAAAPRQDGQLRLRTLDASLDDGVTTVPAEQIGPVNGSGTDQDLQDHHARSPRGSGHWSDYVSGVLWSLRELGVSQPDFRMQDGFGADLLVVSTLPIGGGLSSSAALECASILAFVALGTPLGRQNPLQDINAALSRQHRKDLAAACVRAEVEVVGAGTGGLDQTVALRARAGKVLSLDCRDFSVQPLDIGCIQRGYRLVAVDTGQAHRLVDGQFSDRRADAEAAAHLLGFDRLRDALPEKPRKADVLHVLEEFDRLAEQLDSVDGRDTQACRRRLRHALTEMVRSEKLHHLLSGEAYGVRHVASTVGDILTSGHMSMRDDAEVSFAVADLVVETALAQGAEGARLIGGGFGGSVLVLVPIGALPRLTAALEGISRSIRLLDVVPSAAAQAL</sequence>
<gene>
    <name evidence="9" type="ORF">H4W27_002367</name>
</gene>
<evidence type="ECO:0000256" key="4">
    <source>
        <dbReference type="ARBA" id="ARBA00022777"/>
    </source>
</evidence>
<dbReference type="Pfam" id="PF10509">
    <property type="entry name" value="GalKase_gal_bdg"/>
    <property type="match status" value="1"/>
</dbReference>
<evidence type="ECO:0000256" key="2">
    <source>
        <dbReference type="ARBA" id="ARBA00022679"/>
    </source>
</evidence>
<dbReference type="PIRSF" id="PIRSF000530">
    <property type="entry name" value="Galactokinase"/>
    <property type="match status" value="1"/>
</dbReference>
<dbReference type="InterPro" id="IPR006206">
    <property type="entry name" value="Mevalonate/galactokinase"/>
</dbReference>
<keyword evidence="3" id="KW-0547">Nucleotide-binding</keyword>
<organism evidence="9 10">
    <name type="scientific">Nesterenkonia lutea</name>
    <dbReference type="NCBI Taxonomy" id="272919"/>
    <lineage>
        <taxon>Bacteria</taxon>
        <taxon>Bacillati</taxon>
        <taxon>Actinomycetota</taxon>
        <taxon>Actinomycetes</taxon>
        <taxon>Micrococcales</taxon>
        <taxon>Micrococcaceae</taxon>
        <taxon>Nesterenkonia</taxon>
    </lineage>
</organism>
<dbReference type="InterPro" id="IPR006203">
    <property type="entry name" value="GHMP_knse_ATP-bd_CS"/>
</dbReference>
<comment type="similarity">
    <text evidence="1">Belongs to the GHMP kinase family. GalK subfamily.</text>
</comment>
<dbReference type="InterPro" id="IPR036554">
    <property type="entry name" value="GHMP_kinase_C_sf"/>
</dbReference>
<evidence type="ECO:0000313" key="9">
    <source>
        <dbReference type="EMBL" id="MBE1525249.1"/>
    </source>
</evidence>
<evidence type="ECO:0000256" key="6">
    <source>
        <dbReference type="SAM" id="MobiDB-lite"/>
    </source>
</evidence>
<dbReference type="InterPro" id="IPR006204">
    <property type="entry name" value="GHMP_kinase_N_dom"/>
</dbReference>